<evidence type="ECO:0000313" key="1">
    <source>
        <dbReference type="EMBL" id="MBW90794.1"/>
    </source>
</evidence>
<sequence>MQGTISSTMTCQDLLWTLMKNAVILPICICLTNLTLVAQDLV</sequence>
<organism evidence="1">
    <name type="scientific">Rhizophora mucronata</name>
    <name type="common">Asiatic mangrove</name>
    <dbReference type="NCBI Taxonomy" id="61149"/>
    <lineage>
        <taxon>Eukaryota</taxon>
        <taxon>Viridiplantae</taxon>
        <taxon>Streptophyta</taxon>
        <taxon>Embryophyta</taxon>
        <taxon>Tracheophyta</taxon>
        <taxon>Spermatophyta</taxon>
        <taxon>Magnoliopsida</taxon>
        <taxon>eudicotyledons</taxon>
        <taxon>Gunneridae</taxon>
        <taxon>Pentapetalae</taxon>
        <taxon>rosids</taxon>
        <taxon>fabids</taxon>
        <taxon>Malpighiales</taxon>
        <taxon>Rhizophoraceae</taxon>
        <taxon>Rhizophora</taxon>
    </lineage>
</organism>
<dbReference type="AlphaFoldDB" id="A0A2P2JBD7"/>
<reference evidence="1" key="1">
    <citation type="submission" date="2018-02" db="EMBL/GenBank/DDBJ databases">
        <title>Rhizophora mucronata_Transcriptome.</title>
        <authorList>
            <person name="Meera S.P."/>
            <person name="Sreeshan A."/>
            <person name="Augustine A."/>
        </authorList>
    </citation>
    <scope>NUCLEOTIDE SEQUENCE</scope>
    <source>
        <tissue evidence="1">Leaf</tissue>
    </source>
</reference>
<name>A0A2P2JBD7_RHIMU</name>
<accession>A0A2P2JBD7</accession>
<dbReference type="EMBL" id="GGEC01010311">
    <property type="protein sequence ID" value="MBW90794.1"/>
    <property type="molecule type" value="Transcribed_RNA"/>
</dbReference>
<protein>
    <submittedName>
        <fullName evidence="1">Uncharacterized protein</fullName>
    </submittedName>
</protein>
<proteinExistence type="predicted"/>